<dbReference type="SUPFAM" id="SSF50729">
    <property type="entry name" value="PH domain-like"/>
    <property type="match status" value="1"/>
</dbReference>
<accession>A0A167ZWR1</accession>
<keyword evidence="7 12" id="KW-0175">Coiled coil</keyword>
<feature type="compositionally biased region" description="Low complexity" evidence="13">
    <location>
        <begin position="31"/>
        <end position="58"/>
    </location>
</feature>
<dbReference type="Pfam" id="PF08700">
    <property type="entry name" value="VPS51_Exo84_N"/>
    <property type="match status" value="1"/>
</dbReference>
<dbReference type="GO" id="GO:0015031">
    <property type="term" value="P:protein transport"/>
    <property type="evidence" value="ECO:0007669"/>
    <property type="project" value="UniProtKB-KW"/>
</dbReference>
<keyword evidence="16" id="KW-1185">Reference proteome</keyword>
<dbReference type="FunFam" id="2.30.29.30:FF:000264">
    <property type="entry name" value="Potential exocyst complex component Exo84"/>
    <property type="match status" value="1"/>
</dbReference>
<dbReference type="VEuPathDB" id="FungiDB:AAP_02658"/>
<dbReference type="GO" id="GO:0000145">
    <property type="term" value="C:exocyst"/>
    <property type="evidence" value="ECO:0007669"/>
    <property type="project" value="InterPro"/>
</dbReference>
<evidence type="ECO:0000256" key="7">
    <source>
        <dbReference type="ARBA" id="ARBA00023054"/>
    </source>
</evidence>
<evidence type="ECO:0000256" key="4">
    <source>
        <dbReference type="ARBA" id="ARBA00022448"/>
    </source>
</evidence>
<evidence type="ECO:0000256" key="5">
    <source>
        <dbReference type="ARBA" id="ARBA00022483"/>
    </source>
</evidence>
<comment type="caution">
    <text evidence="15">The sequence shown here is derived from an EMBL/GenBank/DDBJ whole genome shotgun (WGS) entry which is preliminary data.</text>
</comment>
<keyword evidence="6" id="KW-0653">Protein transport</keyword>
<dbReference type="InterPro" id="IPR033961">
    <property type="entry name" value="Exo84"/>
</dbReference>
<comment type="function">
    <text evidence="9">Involved in the secretory pathway as part of the exocyst complex which tethers secretory vesicles to the sites of exocytosis. Plays a role in both the assembly of the exocyst and the polarization of this complex to specific sites of the plasma membrane for exocytosis. Also involved in assembly of the spliceosome.</text>
</comment>
<evidence type="ECO:0000256" key="6">
    <source>
        <dbReference type="ARBA" id="ARBA00022927"/>
    </source>
</evidence>
<dbReference type="Gene3D" id="1.20.58.1220">
    <property type="entry name" value="Exo84p, C-terminal helical domain"/>
    <property type="match status" value="1"/>
</dbReference>
<reference evidence="15 16" key="1">
    <citation type="journal article" date="2016" name="Genome Biol. Evol.">
        <title>Divergent and convergent evolution of fungal pathogenicity.</title>
        <authorList>
            <person name="Shang Y."/>
            <person name="Xiao G."/>
            <person name="Zheng P."/>
            <person name="Cen K."/>
            <person name="Zhan S."/>
            <person name="Wang C."/>
        </authorList>
    </citation>
    <scope>NUCLEOTIDE SEQUENCE [LARGE SCALE GENOMIC DNA]</scope>
    <source>
        <strain evidence="15 16">ARSEF 7405</strain>
    </source>
</reference>
<evidence type="ECO:0000256" key="10">
    <source>
        <dbReference type="ARBA" id="ARBA00065378"/>
    </source>
</evidence>
<dbReference type="Pfam" id="PF16528">
    <property type="entry name" value="Exo84_C"/>
    <property type="match status" value="1"/>
</dbReference>
<dbReference type="InterPro" id="IPR011993">
    <property type="entry name" value="PH-like_dom_sf"/>
</dbReference>
<keyword evidence="5" id="KW-0268">Exocytosis</keyword>
<evidence type="ECO:0000256" key="8">
    <source>
        <dbReference type="ARBA" id="ARBA00023329"/>
    </source>
</evidence>
<evidence type="ECO:0000256" key="2">
    <source>
        <dbReference type="ARBA" id="ARBA00007210"/>
    </source>
</evidence>
<evidence type="ECO:0000313" key="15">
    <source>
        <dbReference type="EMBL" id="KZZ93192.1"/>
    </source>
</evidence>
<dbReference type="GO" id="GO:0030133">
    <property type="term" value="C:transport vesicle"/>
    <property type="evidence" value="ECO:0007669"/>
    <property type="project" value="UniProtKB-SubCell"/>
</dbReference>
<evidence type="ECO:0000256" key="11">
    <source>
        <dbReference type="ARBA" id="ARBA00071741"/>
    </source>
</evidence>
<proteinExistence type="inferred from homology"/>
<evidence type="ECO:0000256" key="13">
    <source>
        <dbReference type="SAM" id="MobiDB-lite"/>
    </source>
</evidence>
<dbReference type="InterPro" id="IPR032403">
    <property type="entry name" value="Exo84_C"/>
</dbReference>
<evidence type="ECO:0000256" key="12">
    <source>
        <dbReference type="SAM" id="Coils"/>
    </source>
</evidence>
<dbReference type="EMBL" id="AZGZ01000009">
    <property type="protein sequence ID" value="KZZ93192.1"/>
    <property type="molecule type" value="Genomic_DNA"/>
</dbReference>
<evidence type="ECO:0000256" key="9">
    <source>
        <dbReference type="ARBA" id="ARBA00057052"/>
    </source>
</evidence>
<evidence type="ECO:0000313" key="16">
    <source>
        <dbReference type="Proteomes" id="UP000242877"/>
    </source>
</evidence>
<dbReference type="Pfam" id="PF25345">
    <property type="entry name" value="PH_EXO84"/>
    <property type="match status" value="1"/>
</dbReference>
<feature type="region of interest" description="Disordered" evidence="13">
    <location>
        <begin position="1"/>
        <end position="122"/>
    </location>
</feature>
<feature type="compositionally biased region" description="Pro residues" evidence="13">
    <location>
        <begin position="97"/>
        <end position="106"/>
    </location>
</feature>
<feature type="compositionally biased region" description="Basic residues" evidence="13">
    <location>
        <begin position="7"/>
        <end position="19"/>
    </location>
</feature>
<gene>
    <name evidence="15" type="ORF">AAP_02658</name>
</gene>
<dbReference type="SUPFAM" id="SSF74788">
    <property type="entry name" value="Cullin repeat-like"/>
    <property type="match status" value="1"/>
</dbReference>
<dbReference type="GO" id="GO:0006887">
    <property type="term" value="P:exocytosis"/>
    <property type="evidence" value="ECO:0007669"/>
    <property type="project" value="UniProtKB-KW"/>
</dbReference>
<dbReference type="GO" id="GO:0006893">
    <property type="term" value="P:Golgi to plasma membrane transport"/>
    <property type="evidence" value="ECO:0007669"/>
    <property type="project" value="TreeGrafter"/>
</dbReference>
<dbReference type="PANTHER" id="PTHR21426">
    <property type="entry name" value="EXOCYST COMPLEX COMPONENT 8"/>
    <property type="match status" value="1"/>
</dbReference>
<comment type="subunit">
    <text evidence="10">Component of the exocyst complex.</text>
</comment>
<evidence type="ECO:0000256" key="3">
    <source>
        <dbReference type="ARBA" id="ARBA00021269"/>
    </source>
</evidence>
<feature type="coiled-coil region" evidence="12">
    <location>
        <begin position="184"/>
        <end position="233"/>
    </location>
</feature>
<dbReference type="InterPro" id="IPR042560">
    <property type="entry name" value="Exo84_C_2"/>
</dbReference>
<dbReference type="OrthoDB" id="642193at2759"/>
<protein>
    <recommendedName>
        <fullName evidence="3">Exocyst complex component EXO84</fullName>
    </recommendedName>
    <alternativeName>
        <fullName evidence="11">Exocyst complex component exo84</fullName>
    </alternativeName>
</protein>
<dbReference type="PANTHER" id="PTHR21426:SF12">
    <property type="entry name" value="EXOCYST COMPLEX COMPONENT 8"/>
    <property type="match status" value="1"/>
</dbReference>
<dbReference type="Gene3D" id="2.30.29.30">
    <property type="entry name" value="Pleckstrin-homology domain (PH domain)/Phosphotyrosine-binding domain (PTB)"/>
    <property type="match status" value="1"/>
</dbReference>
<dbReference type="AlphaFoldDB" id="A0A167ZWR1"/>
<dbReference type="Proteomes" id="UP000242877">
    <property type="component" value="Unassembled WGS sequence"/>
</dbReference>
<organism evidence="15 16">
    <name type="scientific">Ascosphaera apis ARSEF 7405</name>
    <dbReference type="NCBI Taxonomy" id="392613"/>
    <lineage>
        <taxon>Eukaryota</taxon>
        <taxon>Fungi</taxon>
        <taxon>Dikarya</taxon>
        <taxon>Ascomycota</taxon>
        <taxon>Pezizomycotina</taxon>
        <taxon>Eurotiomycetes</taxon>
        <taxon>Eurotiomycetidae</taxon>
        <taxon>Onygenales</taxon>
        <taxon>Ascosphaeraceae</taxon>
        <taxon>Ascosphaera</taxon>
    </lineage>
</organism>
<dbReference type="InterPro" id="IPR016159">
    <property type="entry name" value="Cullin_repeat-like_dom_sf"/>
</dbReference>
<dbReference type="Gene3D" id="1.20.58.1210">
    <property type="entry name" value="Exo84p, N-terminal helical domain"/>
    <property type="match status" value="1"/>
</dbReference>
<sequence>MDLRSLTLRRKDKSSRRPHISAPKQISDPNSTTSPITATAASVPASASASATPASITPGQVVERKHRHKGAISDIVKKRYSTRFHQPADYDNGLKQPPVPAIPRAPSPLTSAAAGRAGASPLPTTVGSAATIGGAGAGAGVTAGGGGRGAAATPPEPGMPVPIDLSALRDPGLAADKYVASILVNATDKDIQEYQANLAKLKTRTDADLQHNVHRNRNQFMKISKEAEKLKEEMTTLRGLMSDLTFSLGQANATANTPALGTSGSFDEISAPLNIPASMSPGMSSMSLSNKRGNRSSVANLESMWTQQLQSLWKTIERSQKFLPAIPGRHVIYETSQWVELDAATWKPRRPVHIVLLNDHLLVAVKKRKRVDPNNPPKGPAPTKLVAEQCWALQEIEMIDLSKDSEDQGITPGKTEKGLSNAIDIHFGNKSFTYRADPRSTTAKNELLVQYRRTLEGLRKLLRIETQTSIMKSQEKRASRPLSMAVVPELIEQAPPIPALAGAVGGAVAAGADSNKFDIILDVNGKLENMRWVDTQLDDLDIYIALQNFESAVSSIERLRRLLKDGRGSGIVKDVINAKIDARANQLADMIVRALVDTHSWLGPTRTNIAWLTRLGYDDRAREAVLGARTDTINKRFRQCVFVGDLKLYIFQISFVYFTLIKNTIAIYQQCFPPPSTSAVIKWAKDRVDEFNTILGRQLSSLEKEDVVWQQCVAIVLEQCEVLRKVGVDFREEVERAVEGMVVV</sequence>
<comment type="subcellular location">
    <subcellularLocation>
        <location evidence="1">Cytoplasmic vesicle</location>
        <location evidence="1">Secretory vesicle</location>
    </subcellularLocation>
</comment>
<evidence type="ECO:0000259" key="14">
    <source>
        <dbReference type="Pfam" id="PF16528"/>
    </source>
</evidence>
<feature type="domain" description="Exocyst component Exo84 C-terminal" evidence="14">
    <location>
        <begin position="531"/>
        <end position="730"/>
    </location>
</feature>
<keyword evidence="8" id="KW-0968">Cytoplasmic vesicle</keyword>
<keyword evidence="4" id="KW-0813">Transport</keyword>
<name>A0A167ZWR1_9EURO</name>
<comment type="similarity">
    <text evidence="2">Belongs to the EXO84 family.</text>
</comment>
<evidence type="ECO:0000256" key="1">
    <source>
        <dbReference type="ARBA" id="ARBA00004398"/>
    </source>
</evidence>
<dbReference type="InterPro" id="IPR042561">
    <property type="entry name" value="Exo84_C_1"/>
</dbReference>